<evidence type="ECO:0000313" key="3">
    <source>
        <dbReference type="EMBL" id="CAF2253523.1"/>
    </source>
</evidence>
<dbReference type="Proteomes" id="UP000663866">
    <property type="component" value="Unassembled WGS sequence"/>
</dbReference>
<feature type="transmembrane region" description="Helical" evidence="1">
    <location>
        <begin position="59"/>
        <end position="76"/>
    </location>
</feature>
<gene>
    <name evidence="4" type="ORF">OVN521_LOCUS4234</name>
    <name evidence="5" type="ORF">UXM345_LOCUS7423</name>
    <name evidence="2" type="ORF">WKI299_LOCUS12550</name>
    <name evidence="3" type="ORF">XDN619_LOCUS35522</name>
</gene>
<evidence type="ECO:0000313" key="5">
    <source>
        <dbReference type="EMBL" id="CAF3844211.1"/>
    </source>
</evidence>
<dbReference type="EMBL" id="CAJNRG010018244">
    <property type="protein sequence ID" value="CAF2253523.1"/>
    <property type="molecule type" value="Genomic_DNA"/>
</dbReference>
<dbReference type="Proteomes" id="UP000663842">
    <property type="component" value="Unassembled WGS sequence"/>
</dbReference>
<dbReference type="AlphaFoldDB" id="A0A819E3U0"/>
<protein>
    <submittedName>
        <fullName evidence="5">Uncharacterized protein</fullName>
    </submittedName>
</protein>
<evidence type="ECO:0000313" key="7">
    <source>
        <dbReference type="Proteomes" id="UP000663866"/>
    </source>
</evidence>
<dbReference type="EMBL" id="CAJOBG010000388">
    <property type="protein sequence ID" value="CAF3807308.1"/>
    <property type="molecule type" value="Genomic_DNA"/>
</dbReference>
<reference evidence="5" key="1">
    <citation type="submission" date="2021-02" db="EMBL/GenBank/DDBJ databases">
        <authorList>
            <person name="Nowell W R."/>
        </authorList>
    </citation>
    <scope>NUCLEOTIDE SEQUENCE</scope>
</reference>
<accession>A0A819E3U0</accession>
<proteinExistence type="predicted"/>
<organism evidence="5 6">
    <name type="scientific">Rotaria magnacalcarata</name>
    <dbReference type="NCBI Taxonomy" id="392030"/>
    <lineage>
        <taxon>Eukaryota</taxon>
        <taxon>Metazoa</taxon>
        <taxon>Spiralia</taxon>
        <taxon>Gnathifera</taxon>
        <taxon>Rotifera</taxon>
        <taxon>Eurotatoria</taxon>
        <taxon>Bdelloidea</taxon>
        <taxon>Philodinida</taxon>
        <taxon>Philodinidae</taxon>
        <taxon>Rotaria</taxon>
    </lineage>
</organism>
<sequence>MALEKSKKKHQHKLFHRKSLLGHPKPKRHLRHHLHALEARIHKRIIHIRYYVHNLYQSYRSLCLLIAYVFRIFILIDQVLRELFAFIEKIIQVIRVIYGWIQMVRAILSAIHLIISRIMLLSSCIHRICYLLSILLQPFSNGKFEKVVRSFSYFISYYYSSNGACYTLQARTRQIVGRVRERWGIKRHYNMNDDDDDNMFYDASNEECAYF</sequence>
<name>A0A819E3U0_9BILA</name>
<dbReference type="EMBL" id="CAJOBF010000615">
    <property type="protein sequence ID" value="CAF3844211.1"/>
    <property type="molecule type" value="Genomic_DNA"/>
</dbReference>
<dbReference type="Proteomes" id="UP000663887">
    <property type="component" value="Unassembled WGS sequence"/>
</dbReference>
<evidence type="ECO:0000313" key="2">
    <source>
        <dbReference type="EMBL" id="CAF2063164.1"/>
    </source>
</evidence>
<dbReference type="Proteomes" id="UP000663856">
    <property type="component" value="Unassembled WGS sequence"/>
</dbReference>
<keyword evidence="1" id="KW-0472">Membrane</keyword>
<evidence type="ECO:0000256" key="1">
    <source>
        <dbReference type="SAM" id="Phobius"/>
    </source>
</evidence>
<keyword evidence="7" id="KW-1185">Reference proteome</keyword>
<evidence type="ECO:0000313" key="6">
    <source>
        <dbReference type="Proteomes" id="UP000663842"/>
    </source>
</evidence>
<keyword evidence="1" id="KW-1133">Transmembrane helix</keyword>
<dbReference type="EMBL" id="CAJNRF010004659">
    <property type="protein sequence ID" value="CAF2063164.1"/>
    <property type="molecule type" value="Genomic_DNA"/>
</dbReference>
<comment type="caution">
    <text evidence="5">The sequence shown here is derived from an EMBL/GenBank/DDBJ whole genome shotgun (WGS) entry which is preliminary data.</text>
</comment>
<evidence type="ECO:0000313" key="4">
    <source>
        <dbReference type="EMBL" id="CAF3807308.1"/>
    </source>
</evidence>
<keyword evidence="1" id="KW-0812">Transmembrane</keyword>